<sequence>MNYCIFDNFAKNFSSINPDDFQDFLKENNIIIDNNEDINAFAQEKIKDTDDLISYVEKEFENYSDVQINGVIALFCYWYENRKKPTTPEDIELEKTPEDLNAAIIAFVDSAIKRYLKEQEKSR</sequence>
<proteinExistence type="predicted"/>
<dbReference type="Proteomes" id="UP000006919">
    <property type="component" value="Chromosome"/>
</dbReference>
<reference evidence="1 2" key="1">
    <citation type="journal article" date="2011" name="J. Bacteriol.">
        <title>Complete genome of the cellulolytic ruminal bacterium Ruminococcus albus 7.</title>
        <authorList>
            <person name="Suen G."/>
            <person name="Stevenson D.M."/>
            <person name="Bruce D.C."/>
            <person name="Chertkov O."/>
            <person name="Copeland A."/>
            <person name="Cheng J.F."/>
            <person name="Detter C."/>
            <person name="Detter J.C."/>
            <person name="Goodwin L.A."/>
            <person name="Han C.S."/>
            <person name="Hauser L.J."/>
            <person name="Ivanova N.N."/>
            <person name="Kyrpides N.C."/>
            <person name="Land M.L."/>
            <person name="Lapidus A."/>
            <person name="Lucas S."/>
            <person name="Ovchinnikova G."/>
            <person name="Pitluck S."/>
            <person name="Tapia R."/>
            <person name="Woyke T."/>
            <person name="Boyum J."/>
            <person name="Mead D."/>
            <person name="Weimer P.J."/>
        </authorList>
    </citation>
    <scope>NUCLEOTIDE SEQUENCE [LARGE SCALE GENOMIC DNA]</scope>
    <source>
        <strain evidence="2">ATCC 27210 / DSM 20455 / JCM 14654 / NCDO 2250 / 7</strain>
    </source>
</reference>
<dbReference type="EMBL" id="CP002403">
    <property type="protein sequence ID" value="ADU23732.1"/>
    <property type="molecule type" value="Genomic_DNA"/>
</dbReference>
<dbReference type="HOGENOM" id="CLU_2013597_0_0_9"/>
<gene>
    <name evidence="1" type="ordered locus">Rumal_3269</name>
</gene>
<dbReference type="OrthoDB" id="9959955at2"/>
<protein>
    <submittedName>
        <fullName evidence="1">Uncharacterized protein</fullName>
    </submittedName>
</protein>
<dbReference type="AlphaFoldDB" id="E6UGS0"/>
<evidence type="ECO:0000313" key="1">
    <source>
        <dbReference type="EMBL" id="ADU23732.1"/>
    </source>
</evidence>
<dbReference type="RefSeq" id="WP_013499837.1">
    <property type="nucleotide sequence ID" value="NC_014833.1"/>
</dbReference>
<organism evidence="1 2">
    <name type="scientific">Ruminococcus albus (strain ATCC 27210 / DSM 20455 / JCM 14654 / NCDO 2250 / 7)</name>
    <dbReference type="NCBI Taxonomy" id="697329"/>
    <lineage>
        <taxon>Bacteria</taxon>
        <taxon>Bacillati</taxon>
        <taxon>Bacillota</taxon>
        <taxon>Clostridia</taxon>
        <taxon>Eubacteriales</taxon>
        <taxon>Oscillospiraceae</taxon>
        <taxon>Ruminococcus</taxon>
    </lineage>
</organism>
<evidence type="ECO:0000313" key="2">
    <source>
        <dbReference type="Proteomes" id="UP000006919"/>
    </source>
</evidence>
<name>E6UGS0_RUMA7</name>
<dbReference type="KEGG" id="ral:Rumal_3269"/>
<accession>E6UGS0</accession>